<keyword evidence="2" id="KW-0808">Transferase</keyword>
<dbReference type="AlphaFoldDB" id="A0A563W1S8"/>
<evidence type="ECO:0000256" key="1">
    <source>
        <dbReference type="ARBA" id="ARBA00022603"/>
    </source>
</evidence>
<dbReference type="GO" id="GO:0008168">
    <property type="term" value="F:methyltransferase activity"/>
    <property type="evidence" value="ECO:0007669"/>
    <property type="project" value="UniProtKB-KW"/>
</dbReference>
<evidence type="ECO:0000313" key="4">
    <source>
        <dbReference type="Proteomes" id="UP000320055"/>
    </source>
</evidence>
<evidence type="ECO:0000313" key="3">
    <source>
        <dbReference type="EMBL" id="VEP17638.1"/>
    </source>
</evidence>
<dbReference type="InterPro" id="IPR001525">
    <property type="entry name" value="C5_MeTfrase"/>
</dbReference>
<name>A0A563W1S8_9CYAN</name>
<dbReference type="EMBL" id="CAACVJ010000591">
    <property type="protein sequence ID" value="VEP17638.1"/>
    <property type="molecule type" value="Genomic_DNA"/>
</dbReference>
<accession>A0A563W1S8</accession>
<evidence type="ECO:0000256" key="2">
    <source>
        <dbReference type="ARBA" id="ARBA00022679"/>
    </source>
</evidence>
<organism evidence="3 4">
    <name type="scientific">Hyella patelloides LEGE 07179</name>
    <dbReference type="NCBI Taxonomy" id="945734"/>
    <lineage>
        <taxon>Bacteria</taxon>
        <taxon>Bacillati</taxon>
        <taxon>Cyanobacteriota</taxon>
        <taxon>Cyanophyceae</taxon>
        <taxon>Pleurocapsales</taxon>
        <taxon>Hyellaceae</taxon>
        <taxon>Hyella</taxon>
    </lineage>
</organism>
<keyword evidence="1" id="KW-0489">Methyltransferase</keyword>
<reference evidence="3 4" key="1">
    <citation type="submission" date="2019-01" db="EMBL/GenBank/DDBJ databases">
        <authorList>
            <person name="Brito A."/>
        </authorList>
    </citation>
    <scope>NUCLEOTIDE SEQUENCE [LARGE SCALE GENOMIC DNA]</scope>
    <source>
        <strain evidence="3">1</strain>
    </source>
</reference>
<dbReference type="Proteomes" id="UP000320055">
    <property type="component" value="Unassembled WGS sequence"/>
</dbReference>
<keyword evidence="4" id="KW-1185">Reference proteome</keyword>
<dbReference type="Pfam" id="PF00145">
    <property type="entry name" value="DNA_methylase"/>
    <property type="match status" value="1"/>
</dbReference>
<sequence length="52" mass="6143">MDKYAQTTYQADFREICYRDITTIKTKLIPDFDILLEAFPVNFLVLLAQEIN</sequence>
<proteinExistence type="predicted"/>
<dbReference type="GO" id="GO:0032259">
    <property type="term" value="P:methylation"/>
    <property type="evidence" value="ECO:0007669"/>
    <property type="project" value="UniProtKB-KW"/>
</dbReference>
<gene>
    <name evidence="3" type="ORF">H1P_6300001</name>
</gene>
<protein>
    <submittedName>
        <fullName evidence="3">Uncharacterized protein</fullName>
    </submittedName>
</protein>